<dbReference type="GO" id="GO:0016829">
    <property type="term" value="F:lyase activity"/>
    <property type="evidence" value="ECO:0007669"/>
    <property type="project" value="UniProtKB-KW"/>
</dbReference>
<dbReference type="PANTHER" id="PTHR38481">
    <property type="entry name" value="HYALURONATE LYASE"/>
    <property type="match status" value="1"/>
</dbReference>
<sequence length="505" mass="54521">MSTLGSKTVATPSAFLISFPGVQFMSSITSATSAPASNPTQALNSGTLQDIATIHSRRLDTIVDSITGTGNLSNIPTWITDLQEDGKWLDSDMDYTTGCDGWSAGQLQLIKFPSVILIPGLVAESCLLLNDTLTYTQLGNCSNISLRAYGAFDHRYSFEAGANILDMAKTSLDQSLLVSNVSLLSDAYRRVHDTIVVQENISTMADGIQPDGSFSQYRGLLYNGNYGNDFSNDILIFETAVAGTSFAAGGKARAALETLTDGNRWMITFDVETQDFSPVGRFISSPVADGQASSGILVNFSRVEELGEQWNSDVLVNFATSFSSNTTNANAGGLLGNCMFYNNDYMVTRDKHGFFLEDGVQYVMVANISSKTDAPVFSVLDQRRFRGPNVPVNGMGTVGGTLQTPTPCGTVTSGIFSGQETMNLFAVWLHHKYLSAPISYAVYPAVDYGTFALKRASTHLTEIQNDASVNALLNEDHYTVFGVFWDAAGGSFTFTDEVYGSMKIE</sequence>
<evidence type="ECO:0000313" key="3">
    <source>
        <dbReference type="Proteomes" id="UP000807769"/>
    </source>
</evidence>
<dbReference type="EMBL" id="JABBWG010000002">
    <property type="protein sequence ID" value="KAG1825522.1"/>
    <property type="molecule type" value="Genomic_DNA"/>
</dbReference>
<dbReference type="InterPro" id="IPR038970">
    <property type="entry name" value="Lyase_8"/>
</dbReference>
<gene>
    <name evidence="2" type="ORF">BJ212DRAFT_1474915</name>
</gene>
<reference evidence="2" key="1">
    <citation type="journal article" date="2020" name="New Phytol.">
        <title>Comparative genomics reveals dynamic genome evolution in host specialist ectomycorrhizal fungi.</title>
        <authorList>
            <person name="Lofgren L.A."/>
            <person name="Nguyen N.H."/>
            <person name="Vilgalys R."/>
            <person name="Ruytinx J."/>
            <person name="Liao H.L."/>
            <person name="Branco S."/>
            <person name="Kuo A."/>
            <person name="LaButti K."/>
            <person name="Lipzen A."/>
            <person name="Andreopoulos W."/>
            <person name="Pangilinan J."/>
            <person name="Riley R."/>
            <person name="Hundley H."/>
            <person name="Na H."/>
            <person name="Barry K."/>
            <person name="Grigoriev I.V."/>
            <person name="Stajich J.E."/>
            <person name="Kennedy P.G."/>
        </authorList>
    </citation>
    <scope>NUCLEOTIDE SEQUENCE</scope>
    <source>
        <strain evidence="2">MN1</strain>
    </source>
</reference>
<dbReference type="PANTHER" id="PTHR38481:SF1">
    <property type="entry name" value="HYALURONATE LYASE"/>
    <property type="match status" value="1"/>
</dbReference>
<dbReference type="Pfam" id="PF08124">
    <property type="entry name" value="Lyase_8_N"/>
    <property type="match status" value="1"/>
</dbReference>
<dbReference type="Gene3D" id="1.50.10.100">
    <property type="entry name" value="Chondroitin AC/alginate lyase"/>
    <property type="match status" value="1"/>
</dbReference>
<dbReference type="RefSeq" id="XP_041198775.1">
    <property type="nucleotide sequence ID" value="XM_041339168.1"/>
</dbReference>
<dbReference type="OrthoDB" id="5980780at2759"/>
<dbReference type="Proteomes" id="UP000807769">
    <property type="component" value="Unassembled WGS sequence"/>
</dbReference>
<keyword evidence="2" id="KW-0456">Lyase</keyword>
<comment type="caution">
    <text evidence="2">The sequence shown here is derived from an EMBL/GenBank/DDBJ whole genome shotgun (WGS) entry which is preliminary data.</text>
</comment>
<evidence type="ECO:0000259" key="1">
    <source>
        <dbReference type="Pfam" id="PF08124"/>
    </source>
</evidence>
<accession>A0A9P7JJ08</accession>
<proteinExistence type="predicted"/>
<feature type="domain" description="Polysaccharide lyase 8 N-terminal alpha-helical" evidence="1">
    <location>
        <begin position="159"/>
        <end position="257"/>
    </location>
</feature>
<name>A0A9P7JJ08_9AGAM</name>
<dbReference type="GeneID" id="64633184"/>
<dbReference type="InterPro" id="IPR008929">
    <property type="entry name" value="Chondroitin_lyas"/>
</dbReference>
<organism evidence="2 3">
    <name type="scientific">Suillus subaureus</name>
    <dbReference type="NCBI Taxonomy" id="48587"/>
    <lineage>
        <taxon>Eukaryota</taxon>
        <taxon>Fungi</taxon>
        <taxon>Dikarya</taxon>
        <taxon>Basidiomycota</taxon>
        <taxon>Agaricomycotina</taxon>
        <taxon>Agaricomycetes</taxon>
        <taxon>Agaricomycetidae</taxon>
        <taxon>Boletales</taxon>
        <taxon>Suillineae</taxon>
        <taxon>Suillaceae</taxon>
        <taxon>Suillus</taxon>
    </lineage>
</organism>
<keyword evidence="3" id="KW-1185">Reference proteome</keyword>
<dbReference type="SUPFAM" id="SSF48230">
    <property type="entry name" value="Chondroitin AC/alginate lyase"/>
    <property type="match status" value="1"/>
</dbReference>
<protein>
    <submittedName>
        <fullName evidence="2">Chondroitin AC/alginate lyase</fullName>
    </submittedName>
</protein>
<dbReference type="InterPro" id="IPR012970">
    <property type="entry name" value="Lyase_8_alpha_N"/>
</dbReference>
<dbReference type="AlphaFoldDB" id="A0A9P7JJ08"/>
<evidence type="ECO:0000313" key="2">
    <source>
        <dbReference type="EMBL" id="KAG1825522.1"/>
    </source>
</evidence>